<evidence type="ECO:0000313" key="2">
    <source>
        <dbReference type="Proteomes" id="UP000295793"/>
    </source>
</evidence>
<dbReference type="OrthoDB" id="9814067at2"/>
<comment type="caution">
    <text evidence="1">The sequence shown here is derived from an EMBL/GenBank/DDBJ whole genome shotgun (WGS) entry which is preliminary data.</text>
</comment>
<dbReference type="Proteomes" id="UP000295793">
    <property type="component" value="Unassembled WGS sequence"/>
</dbReference>
<dbReference type="RefSeq" id="WP_132702119.1">
    <property type="nucleotide sequence ID" value="NZ_SLZR01000010.1"/>
</dbReference>
<name>A0A4R3I3F9_9GAMM</name>
<dbReference type="PANTHER" id="PTHR34322:SF2">
    <property type="entry name" value="TRANSPOSASE IS200-LIKE DOMAIN-CONTAINING PROTEIN"/>
    <property type="match status" value="1"/>
</dbReference>
<dbReference type="InterPro" id="IPR036515">
    <property type="entry name" value="Transposase_17_sf"/>
</dbReference>
<dbReference type="SUPFAM" id="SSF143422">
    <property type="entry name" value="Transposase IS200-like"/>
    <property type="match status" value="1"/>
</dbReference>
<evidence type="ECO:0008006" key="3">
    <source>
        <dbReference type="Google" id="ProtNLM"/>
    </source>
</evidence>
<dbReference type="Gene3D" id="3.30.70.1290">
    <property type="entry name" value="Transposase IS200-like"/>
    <property type="match status" value="1"/>
</dbReference>
<proteinExistence type="predicted"/>
<organism evidence="1 2">
    <name type="scientific">Reinekea marinisedimentorum</name>
    <dbReference type="NCBI Taxonomy" id="230495"/>
    <lineage>
        <taxon>Bacteria</taxon>
        <taxon>Pseudomonadati</taxon>
        <taxon>Pseudomonadota</taxon>
        <taxon>Gammaproteobacteria</taxon>
        <taxon>Oceanospirillales</taxon>
        <taxon>Saccharospirillaceae</taxon>
        <taxon>Reinekea</taxon>
    </lineage>
</organism>
<gene>
    <name evidence="1" type="ORF">BCF53_110153</name>
</gene>
<dbReference type="GO" id="GO:0006313">
    <property type="term" value="P:DNA transposition"/>
    <property type="evidence" value="ECO:0007669"/>
    <property type="project" value="InterPro"/>
</dbReference>
<dbReference type="EMBL" id="SLZR01000010">
    <property type="protein sequence ID" value="TCS40230.1"/>
    <property type="molecule type" value="Genomic_DNA"/>
</dbReference>
<protein>
    <recommendedName>
        <fullName evidence="3">Transposase IS200-like domain-containing protein</fullName>
    </recommendedName>
</protein>
<accession>A0A4R3I3F9</accession>
<sequence length="328" mass="37442">MPKPRSAQVSIDATPYYHCISRCVRRAFLCGSDIQTGISYEHRRGWVEQKILKLGQVFCIDVCAYAVMSNHYHVVLHINAQQAEQLSSKAVHARWQSLFKGNHLSARFLRDEPMTDAEMAVVNELTDTWRSRLMDISWFMRVLNEGIAREANAEDQCTGRFWEGRFKSQALLDEQALAACMAYVDLNPVRASMAETPEQSDFTSAQKRISDAKTTPTEYTEANQPKTLFPFVGNPRQPMPEGLPFKLEDYLQLLDWTGRCLREDKRGAIPANLPPILKRLNIEPKNWIYSAQHFEESFKGFAGKLDSLKQKLPDLGYQRIPNVGVLLT</sequence>
<keyword evidence="2" id="KW-1185">Reference proteome</keyword>
<dbReference type="GO" id="GO:0004803">
    <property type="term" value="F:transposase activity"/>
    <property type="evidence" value="ECO:0007669"/>
    <property type="project" value="InterPro"/>
</dbReference>
<dbReference type="PANTHER" id="PTHR34322">
    <property type="entry name" value="TRANSPOSASE, Y1_TNP DOMAIN-CONTAINING"/>
    <property type="match status" value="1"/>
</dbReference>
<dbReference type="AlphaFoldDB" id="A0A4R3I3F9"/>
<reference evidence="1 2" key="1">
    <citation type="submission" date="2019-03" db="EMBL/GenBank/DDBJ databases">
        <title>Genomic Encyclopedia of Archaeal and Bacterial Type Strains, Phase II (KMG-II): from individual species to whole genera.</title>
        <authorList>
            <person name="Goeker M."/>
        </authorList>
    </citation>
    <scope>NUCLEOTIDE SEQUENCE [LARGE SCALE GENOMIC DNA]</scope>
    <source>
        <strain evidence="1 2">DSM 15388</strain>
    </source>
</reference>
<dbReference type="GO" id="GO:0003677">
    <property type="term" value="F:DNA binding"/>
    <property type="evidence" value="ECO:0007669"/>
    <property type="project" value="InterPro"/>
</dbReference>
<evidence type="ECO:0000313" key="1">
    <source>
        <dbReference type="EMBL" id="TCS40230.1"/>
    </source>
</evidence>